<evidence type="ECO:0000256" key="1">
    <source>
        <dbReference type="SAM" id="MobiDB-lite"/>
    </source>
</evidence>
<evidence type="ECO:0000313" key="2">
    <source>
        <dbReference type="EMBL" id="CAD7397907.1"/>
    </source>
</evidence>
<dbReference type="AlphaFoldDB" id="A0A7R9GU06"/>
<sequence length="396" mass="44776">MVPATSKSDVFFDGWSFIWRTLVEKERHRGRERARQKNILYYSGKVWQLPSSYHLFFSLKLGGLSMIVVVAVSSGEMQHKAQCWQLLACGICGRMFVVRGVYPGCTRSMTSMVFVNVLHTSTSVSIKSMQYRVTGVDHIPSIDDDVDDVSHLAKTCPARCEIGDPFRSSVMFLTTIRSSQMHTLENMQFSFKEGRRNVNSEMHSLAHSLAGSFRKMRQLDEEVLEPLAPRHTLDKTAQTSPSLNRKDSEMATRSIALTPKSMMSMRSSDKRKERTPVSAETKKAKNNNNKKKNSAMTRRSLSTQTNLGKTEQLARRKCVKRTDELRRLMADALEDAEVLSKMQEVDLEIRDIEETATKREVVDALQKAAGESCEITVEAVKSLRRAYGETQIAAFS</sequence>
<dbReference type="EMBL" id="OD000504">
    <property type="protein sequence ID" value="CAD7397907.1"/>
    <property type="molecule type" value="Genomic_DNA"/>
</dbReference>
<proteinExistence type="predicted"/>
<feature type="compositionally biased region" description="Basic residues" evidence="1">
    <location>
        <begin position="284"/>
        <end position="293"/>
    </location>
</feature>
<feature type="compositionally biased region" description="Basic and acidic residues" evidence="1">
    <location>
        <begin position="267"/>
        <end position="283"/>
    </location>
</feature>
<protein>
    <submittedName>
        <fullName evidence="2">Uncharacterized protein</fullName>
    </submittedName>
</protein>
<name>A0A7R9GU06_TIMPO</name>
<gene>
    <name evidence="2" type="ORF">TPSB3V08_LOCUS1429</name>
</gene>
<organism evidence="2">
    <name type="scientific">Timema poppense</name>
    <name type="common">Walking stick</name>
    <dbReference type="NCBI Taxonomy" id="170557"/>
    <lineage>
        <taxon>Eukaryota</taxon>
        <taxon>Metazoa</taxon>
        <taxon>Ecdysozoa</taxon>
        <taxon>Arthropoda</taxon>
        <taxon>Hexapoda</taxon>
        <taxon>Insecta</taxon>
        <taxon>Pterygota</taxon>
        <taxon>Neoptera</taxon>
        <taxon>Polyneoptera</taxon>
        <taxon>Phasmatodea</taxon>
        <taxon>Timematodea</taxon>
        <taxon>Timematoidea</taxon>
        <taxon>Timematidae</taxon>
        <taxon>Timema</taxon>
    </lineage>
</organism>
<feature type="compositionally biased region" description="Polar residues" evidence="1">
    <location>
        <begin position="294"/>
        <end position="309"/>
    </location>
</feature>
<accession>A0A7R9GU06</accession>
<feature type="region of interest" description="Disordered" evidence="1">
    <location>
        <begin position="228"/>
        <end position="315"/>
    </location>
</feature>
<reference evidence="2" key="1">
    <citation type="submission" date="2020-11" db="EMBL/GenBank/DDBJ databases">
        <authorList>
            <person name="Tran Van P."/>
        </authorList>
    </citation>
    <scope>NUCLEOTIDE SEQUENCE</scope>
</reference>